<dbReference type="InterPro" id="IPR018551">
    <property type="entry name" value="DUF2007"/>
</dbReference>
<dbReference type="EMBL" id="JBHULR010000003">
    <property type="protein sequence ID" value="MFD2546783.1"/>
    <property type="molecule type" value="Genomic_DNA"/>
</dbReference>
<gene>
    <name evidence="2" type="ORF">ACFSR5_03880</name>
</gene>
<reference evidence="3" key="1">
    <citation type="journal article" date="2019" name="Int. J. Syst. Evol. Microbiol.">
        <title>The Global Catalogue of Microorganisms (GCM) 10K type strain sequencing project: providing services to taxonomists for standard genome sequencing and annotation.</title>
        <authorList>
            <consortium name="The Broad Institute Genomics Platform"/>
            <consortium name="The Broad Institute Genome Sequencing Center for Infectious Disease"/>
            <person name="Wu L."/>
            <person name="Ma J."/>
        </authorList>
    </citation>
    <scope>NUCLEOTIDE SEQUENCE [LARGE SCALE GENOMIC DNA]</scope>
    <source>
        <strain evidence="3">KCTC 42662</strain>
    </source>
</reference>
<dbReference type="SUPFAM" id="SSF54913">
    <property type="entry name" value="GlnB-like"/>
    <property type="match status" value="1"/>
</dbReference>
<evidence type="ECO:0000259" key="1">
    <source>
        <dbReference type="Pfam" id="PF09413"/>
    </source>
</evidence>
<dbReference type="Proteomes" id="UP001597545">
    <property type="component" value="Unassembled WGS sequence"/>
</dbReference>
<proteinExistence type="predicted"/>
<accession>A0ABW5KFA8</accession>
<dbReference type="RefSeq" id="WP_380900912.1">
    <property type="nucleotide sequence ID" value="NZ_JBHUEG010000007.1"/>
</dbReference>
<dbReference type="InterPro" id="IPR011322">
    <property type="entry name" value="N-reg_PII-like_a/b"/>
</dbReference>
<feature type="domain" description="DUF2007" evidence="1">
    <location>
        <begin position="1"/>
        <end position="66"/>
    </location>
</feature>
<comment type="caution">
    <text evidence="2">The sequence shown here is derived from an EMBL/GenBank/DDBJ whole genome shotgun (WGS) entry which is preliminary data.</text>
</comment>
<dbReference type="Gene3D" id="3.30.70.790">
    <property type="entry name" value="UreE, C-terminal domain"/>
    <property type="match status" value="1"/>
</dbReference>
<organism evidence="2 3">
    <name type="scientific">Sphingobacterium suaedae</name>
    <dbReference type="NCBI Taxonomy" id="1686402"/>
    <lineage>
        <taxon>Bacteria</taxon>
        <taxon>Pseudomonadati</taxon>
        <taxon>Bacteroidota</taxon>
        <taxon>Sphingobacteriia</taxon>
        <taxon>Sphingobacteriales</taxon>
        <taxon>Sphingobacteriaceae</taxon>
        <taxon>Sphingobacterium</taxon>
    </lineage>
</organism>
<evidence type="ECO:0000313" key="2">
    <source>
        <dbReference type="EMBL" id="MFD2546783.1"/>
    </source>
</evidence>
<keyword evidence="3" id="KW-1185">Reference proteome</keyword>
<name>A0ABW5KFA8_9SPHI</name>
<evidence type="ECO:0000313" key="3">
    <source>
        <dbReference type="Proteomes" id="UP001597545"/>
    </source>
</evidence>
<sequence>MITLKTFDNPVDAHLLKTRLECEGISSCVFHEPGQALNPLLPLSPHSYRLDVGADDLARAQEVLLELDHHIPAYASFEDVVCPHCRSEKIDRLGSRQKGTRALLLSLFSLSTMSLPMVFENRYYCNTCNRAFEA</sequence>
<protein>
    <submittedName>
        <fullName evidence="2">Signal transducing protein</fullName>
    </submittedName>
</protein>
<dbReference type="Pfam" id="PF09413">
    <property type="entry name" value="DUF2007"/>
    <property type="match status" value="1"/>
</dbReference>